<feature type="region of interest" description="Disordered" evidence="2">
    <location>
        <begin position="610"/>
        <end position="633"/>
    </location>
</feature>
<feature type="compositionally biased region" description="Low complexity" evidence="2">
    <location>
        <begin position="616"/>
        <end position="633"/>
    </location>
</feature>
<proteinExistence type="predicted"/>
<dbReference type="OrthoDB" id="3788331at2759"/>
<sequence length="742" mass="80492">MDAADPSVVRHNATEFLIKSLSPLHLIVSAVIEPTQYEMDRIVFPLNNSEQLATFSSPQPPPSDEKTEQTGFSNWKRPYAKGKAAENGDLLADWTLAQGAFKELQEDHKKLREEHQALLDKDKSMEEAYEKQLGEATEKIAALQEDFRKTRDQLSDSRKNHRDTSLLLEKSAEDLAYEKKQRTDSEKQNERLQKDLEHEKAAVAYGVSTLDTLHADIAASDKARQEAIQQREQALSKQREAELELESLRRDLDVSQSRATELEGENEELRNVVRLQEGLEGDIERQREQLLGQERTLLVKDERISQLERQYQKERARNLDAAEAHDAAVAASPTDSPPQPMSNLGESLQAELEAVDDDDYQESFYEPVVELSDVTEVIAWADSPIAPASAPPSTFSIYDAASTTPVAPASAPPSAISIINAASTAPAAPASTPPTAPVAPASAPPSTITIHDAASIVPVAPTPARVSALTVNVEQVASVTPIARQTTTTASTYTQTDAPVLSTAIPQHAASAIAPVEIVIPQFTTVSIQTDTPEPTAAVSTQTDAPELTAISTQTDAPVPTAAVSTQTESLQLTTTVIDTATVGTQTTTSNATISIALVTVTHETQPLDDVPRACSTTSTKTQTAGATETEPAAPILITTSKKTSPSDWFVRLLLPLLGAYCFFLYMELDSWRTANGIGFGNGYSNMAERSGAFGNGRYLFGYIPIAMDIGDSWASEQIARHMSMAITHFENWAGISYAPHY</sequence>
<evidence type="ECO:0000313" key="4">
    <source>
        <dbReference type="Proteomes" id="UP000800038"/>
    </source>
</evidence>
<dbReference type="EMBL" id="ML976008">
    <property type="protein sequence ID" value="KAF1945712.1"/>
    <property type="molecule type" value="Genomic_DNA"/>
</dbReference>
<name>A0A6A5T199_9PLEO</name>
<dbReference type="Proteomes" id="UP000800038">
    <property type="component" value="Unassembled WGS sequence"/>
</dbReference>
<accession>A0A6A5T199</accession>
<evidence type="ECO:0000313" key="3">
    <source>
        <dbReference type="EMBL" id="KAF1945712.1"/>
    </source>
</evidence>
<keyword evidence="1" id="KW-0175">Coiled coil</keyword>
<evidence type="ECO:0000256" key="2">
    <source>
        <dbReference type="SAM" id="MobiDB-lite"/>
    </source>
</evidence>
<feature type="coiled-coil region" evidence="1">
    <location>
        <begin position="101"/>
        <end position="272"/>
    </location>
</feature>
<protein>
    <submittedName>
        <fullName evidence="3">Uncharacterized protein</fullName>
    </submittedName>
</protein>
<feature type="region of interest" description="Disordered" evidence="2">
    <location>
        <begin position="322"/>
        <end position="344"/>
    </location>
</feature>
<organism evidence="3 4">
    <name type="scientific">Clathrospora elynae</name>
    <dbReference type="NCBI Taxonomy" id="706981"/>
    <lineage>
        <taxon>Eukaryota</taxon>
        <taxon>Fungi</taxon>
        <taxon>Dikarya</taxon>
        <taxon>Ascomycota</taxon>
        <taxon>Pezizomycotina</taxon>
        <taxon>Dothideomycetes</taxon>
        <taxon>Pleosporomycetidae</taxon>
        <taxon>Pleosporales</taxon>
        <taxon>Diademaceae</taxon>
        <taxon>Clathrospora</taxon>
    </lineage>
</organism>
<evidence type="ECO:0000256" key="1">
    <source>
        <dbReference type="SAM" id="Coils"/>
    </source>
</evidence>
<dbReference type="AlphaFoldDB" id="A0A6A5T199"/>
<feature type="region of interest" description="Disordered" evidence="2">
    <location>
        <begin position="425"/>
        <end position="444"/>
    </location>
</feature>
<keyword evidence="4" id="KW-1185">Reference proteome</keyword>
<gene>
    <name evidence="3" type="ORF">EJ02DRAFT_463229</name>
</gene>
<reference evidence="3" key="1">
    <citation type="journal article" date="2020" name="Stud. Mycol.">
        <title>101 Dothideomycetes genomes: a test case for predicting lifestyles and emergence of pathogens.</title>
        <authorList>
            <person name="Haridas S."/>
            <person name="Albert R."/>
            <person name="Binder M."/>
            <person name="Bloem J."/>
            <person name="Labutti K."/>
            <person name="Salamov A."/>
            <person name="Andreopoulos B."/>
            <person name="Baker S."/>
            <person name="Barry K."/>
            <person name="Bills G."/>
            <person name="Bluhm B."/>
            <person name="Cannon C."/>
            <person name="Castanera R."/>
            <person name="Culley D."/>
            <person name="Daum C."/>
            <person name="Ezra D."/>
            <person name="Gonzalez J."/>
            <person name="Henrissat B."/>
            <person name="Kuo A."/>
            <person name="Liang C."/>
            <person name="Lipzen A."/>
            <person name="Lutzoni F."/>
            <person name="Magnuson J."/>
            <person name="Mondo S."/>
            <person name="Nolan M."/>
            <person name="Ohm R."/>
            <person name="Pangilinan J."/>
            <person name="Park H.-J."/>
            <person name="Ramirez L."/>
            <person name="Alfaro M."/>
            <person name="Sun H."/>
            <person name="Tritt A."/>
            <person name="Yoshinaga Y."/>
            <person name="Zwiers L.-H."/>
            <person name="Turgeon B."/>
            <person name="Goodwin S."/>
            <person name="Spatafora J."/>
            <person name="Crous P."/>
            <person name="Grigoriev I."/>
        </authorList>
    </citation>
    <scope>NUCLEOTIDE SEQUENCE</scope>
    <source>
        <strain evidence="3">CBS 161.51</strain>
    </source>
</reference>
<feature type="region of interest" description="Disordered" evidence="2">
    <location>
        <begin position="52"/>
        <end position="71"/>
    </location>
</feature>